<dbReference type="AlphaFoldDB" id="A0A6G0XX28"/>
<evidence type="ECO:0000313" key="2">
    <source>
        <dbReference type="EMBL" id="KAF0745047.1"/>
    </source>
</evidence>
<protein>
    <recommendedName>
        <fullName evidence="4">RING-type domain-containing protein</fullName>
    </recommendedName>
</protein>
<dbReference type="Proteomes" id="UP000481153">
    <property type="component" value="Unassembled WGS sequence"/>
</dbReference>
<feature type="compositionally biased region" description="Basic and acidic residues" evidence="1">
    <location>
        <begin position="507"/>
        <end position="531"/>
    </location>
</feature>
<feature type="region of interest" description="Disordered" evidence="1">
    <location>
        <begin position="481"/>
        <end position="546"/>
    </location>
</feature>
<evidence type="ECO:0008006" key="4">
    <source>
        <dbReference type="Google" id="ProtNLM"/>
    </source>
</evidence>
<sequence>MDDDDCYGFGSYEEIFSRPTRTSPNRAASAFLLSPSKANARSASCDVEVGTHLMDNGFFLLETDITFSKNNALFHGRHIGLKIKRSGKLLNFNFPRQSPIKGSSMTAKTMCVDSNSRTHALGDLYMDNKELFWHPMRHSDTSQTSTGQVYGSDRYSLRIDRKAIKDIAPTKVQNVVLALSITLATIDVCFEFSFMPGPYHKSSNRDELLSLLMDTPLTDNAPTPDEIAAVFDGAHPAQRNTDEKKQVVKSPRRTQRHPGWKNERDKAIRSYLSMDPQSLKAMKLAKQIEDEFNYPIGPTSTTKQSFLDDKDYRQEQVSTLSRVMDDMKAAWKRNDEAIDRLLSVSCSKNDEDDLVYHDTTTKREISPKEYELRYTKHIIETPIILIGDHGSASRIEFSRTSAIIDSAFIPVRRFELPSVPLSLSGQAKTEAEHEREMFMEEIHASKQNLWQEFAKLTQMHFEKIQSIRVNYARRMEERVLAAKNDQSAKPSREKTSRRRSMVPVQLDDLKENRGNTDKKRKNGSGDDEKQKRQSRRQSVLLQPLEESKSDDESNLCNLCFVSPLLQPCLHSVCDKCWSKLSQGKTDSAECPWDRQAVVPKRIG</sequence>
<name>A0A6G0XX28_9STRA</name>
<evidence type="ECO:0000313" key="3">
    <source>
        <dbReference type="Proteomes" id="UP000481153"/>
    </source>
</evidence>
<dbReference type="InterPro" id="IPR013083">
    <property type="entry name" value="Znf_RING/FYVE/PHD"/>
</dbReference>
<accession>A0A6G0XX28</accession>
<proteinExistence type="predicted"/>
<gene>
    <name evidence="2" type="ORF">Ae201684_000624</name>
</gene>
<organism evidence="2 3">
    <name type="scientific">Aphanomyces euteiches</name>
    <dbReference type="NCBI Taxonomy" id="100861"/>
    <lineage>
        <taxon>Eukaryota</taxon>
        <taxon>Sar</taxon>
        <taxon>Stramenopiles</taxon>
        <taxon>Oomycota</taxon>
        <taxon>Saprolegniomycetes</taxon>
        <taxon>Saprolegniales</taxon>
        <taxon>Verrucalvaceae</taxon>
        <taxon>Aphanomyces</taxon>
    </lineage>
</organism>
<dbReference type="SUPFAM" id="SSF57850">
    <property type="entry name" value="RING/U-box"/>
    <property type="match status" value="1"/>
</dbReference>
<dbReference type="Gene3D" id="3.30.40.10">
    <property type="entry name" value="Zinc/RING finger domain, C3HC4 (zinc finger)"/>
    <property type="match status" value="1"/>
</dbReference>
<keyword evidence="3" id="KW-1185">Reference proteome</keyword>
<feature type="compositionally biased region" description="Basic residues" evidence="1">
    <location>
        <begin position="250"/>
        <end position="259"/>
    </location>
</feature>
<dbReference type="EMBL" id="VJMJ01000003">
    <property type="protein sequence ID" value="KAF0745047.1"/>
    <property type="molecule type" value="Genomic_DNA"/>
</dbReference>
<dbReference type="VEuPathDB" id="FungiDB:AeMF1_001747"/>
<evidence type="ECO:0000256" key="1">
    <source>
        <dbReference type="SAM" id="MobiDB-lite"/>
    </source>
</evidence>
<comment type="caution">
    <text evidence="2">The sequence shown here is derived from an EMBL/GenBank/DDBJ whole genome shotgun (WGS) entry which is preliminary data.</text>
</comment>
<feature type="region of interest" description="Disordered" evidence="1">
    <location>
        <begin position="234"/>
        <end position="261"/>
    </location>
</feature>
<reference evidence="2 3" key="1">
    <citation type="submission" date="2019-07" db="EMBL/GenBank/DDBJ databases">
        <title>Genomics analysis of Aphanomyces spp. identifies a new class of oomycete effector associated with host adaptation.</title>
        <authorList>
            <person name="Gaulin E."/>
        </authorList>
    </citation>
    <scope>NUCLEOTIDE SEQUENCE [LARGE SCALE GENOMIC DNA]</scope>
    <source>
        <strain evidence="2 3">ATCC 201684</strain>
    </source>
</reference>